<feature type="region of interest" description="Disordered" evidence="1">
    <location>
        <begin position="1"/>
        <end position="21"/>
    </location>
</feature>
<evidence type="ECO:0008006" key="4">
    <source>
        <dbReference type="Google" id="ProtNLM"/>
    </source>
</evidence>
<organism evidence="2 3">
    <name type="scientific">Cinchona calisaya</name>
    <dbReference type="NCBI Taxonomy" id="153742"/>
    <lineage>
        <taxon>Eukaryota</taxon>
        <taxon>Viridiplantae</taxon>
        <taxon>Streptophyta</taxon>
        <taxon>Embryophyta</taxon>
        <taxon>Tracheophyta</taxon>
        <taxon>Spermatophyta</taxon>
        <taxon>Magnoliopsida</taxon>
        <taxon>eudicotyledons</taxon>
        <taxon>Gunneridae</taxon>
        <taxon>Pentapetalae</taxon>
        <taxon>asterids</taxon>
        <taxon>lamiids</taxon>
        <taxon>Gentianales</taxon>
        <taxon>Rubiaceae</taxon>
        <taxon>Cinchonoideae</taxon>
        <taxon>Cinchoneae</taxon>
        <taxon>Cinchona</taxon>
    </lineage>
</organism>
<dbReference type="FunFam" id="3.40.50.300:FF:000978">
    <property type="entry name" value="YLP motif-containing protein 1 isoform X3"/>
    <property type="match status" value="1"/>
</dbReference>
<name>A0ABD3A9B6_9GENT</name>
<dbReference type="Gene3D" id="3.40.50.300">
    <property type="entry name" value="P-loop containing nucleotide triphosphate hydrolases"/>
    <property type="match status" value="1"/>
</dbReference>
<evidence type="ECO:0000313" key="2">
    <source>
        <dbReference type="EMBL" id="KAL3528336.1"/>
    </source>
</evidence>
<dbReference type="SUPFAM" id="SSF52540">
    <property type="entry name" value="P-loop containing nucleoside triphosphate hydrolases"/>
    <property type="match status" value="1"/>
</dbReference>
<feature type="compositionally biased region" description="Polar residues" evidence="1">
    <location>
        <begin position="119"/>
        <end position="132"/>
    </location>
</feature>
<evidence type="ECO:0000313" key="3">
    <source>
        <dbReference type="Proteomes" id="UP001630127"/>
    </source>
</evidence>
<feature type="region of interest" description="Disordered" evidence="1">
    <location>
        <begin position="304"/>
        <end position="325"/>
    </location>
</feature>
<accession>A0ABD3A9B6</accession>
<dbReference type="InterPro" id="IPR027417">
    <property type="entry name" value="P-loop_NTPase"/>
</dbReference>
<reference evidence="2 3" key="1">
    <citation type="submission" date="2024-11" db="EMBL/GenBank/DDBJ databases">
        <title>A near-complete genome assembly of Cinchona calisaya.</title>
        <authorList>
            <person name="Lian D.C."/>
            <person name="Zhao X.W."/>
            <person name="Wei L."/>
        </authorList>
    </citation>
    <scope>NUCLEOTIDE SEQUENCE [LARGE SCALE GENOMIC DNA]</scope>
    <source>
        <tissue evidence="2">Nenye</tissue>
    </source>
</reference>
<dbReference type="PANTHER" id="PTHR13413">
    <property type="entry name" value="YLP MOTIF CONTAINING PROTEIN NUCLEAR PROTEIN ZAP"/>
    <property type="match status" value="1"/>
</dbReference>
<sequence length="821" mass="90510">MDHSWSHHHHPPPPPPPPPQATTLCPVCSMYHFPLCPPPLPPPPHPPSFPQNYPPPFPHHYPPAPPPLPDQFYPPRPPQPPPSPPPPPPLPPPPPPPPSAYDPFVDHQAGINPNRPFPDSQQQQRPPWTPSSGFDRDPLGNMYPNNHSSYVGAKRMRFDDSGFSPSPARPSSTADDERRLKLIRDHGGAVSGEARSFASNLGTRNSFDPGYVDFDPKSKFGQSSLHSNNVDSSFHSNKVYEYSGHSLSSIEQPRKSQEATVYNWQGVSGASNVHNDQYGLPYLNKQNVSIRNQSGKNVGLPQDYRGFNSHPPLPASPPPPLQVESSGQHLAGRVVSSSPSGISTSFFPIASGSSTAVPSSSYPPVPDSSSLASPYYQSKGHLHTSTSFGYEELQSNRQAPFKAYFGGSEVIPQQPLLPDKPKVVDASHIIKQPHRATRPDHIVIILRGLPGSGKSYLAKMLRDLEVENGGNVPRIHSIDDYFMTEVEKVEDTEVPKPSGSARGKRPVMKKVIEYCYEPEMEEAYRSSMLKAFKKTLDEGVFSFVIVDDRNLRVADFAQFWATAKRSGYEVYLLEAAYKDPAGCAARNIHGFTQDDIQKMAGLWEAAPTLYLKLDIKSLLHGDGLEDSGIQEVDMDMEDGDPVGQLPGSEERNVQKLGRPHLGDLVSDGSLKEDQRWDAEADHPIEEVKELGKSKWSNNLDEDDIQKNESKGNLISVSGFIKSYSKEGKSVRWGDQVHNSGFSIAAAKSTNRTSLVIGPGAGYNMKSNPVLDEELTTASHRTGKSKNKQSIFQEQLRAEQESFRAVFDKRKQRISGLNGDED</sequence>
<dbReference type="InterPro" id="IPR026314">
    <property type="entry name" value="YLP_motif_con_p1"/>
</dbReference>
<feature type="region of interest" description="Disordered" evidence="1">
    <location>
        <begin position="40"/>
        <end position="178"/>
    </location>
</feature>
<feature type="compositionally biased region" description="Pro residues" evidence="1">
    <location>
        <begin position="311"/>
        <end position="321"/>
    </location>
</feature>
<dbReference type="EMBL" id="JBJUIK010000004">
    <property type="protein sequence ID" value="KAL3528336.1"/>
    <property type="molecule type" value="Genomic_DNA"/>
</dbReference>
<protein>
    <recommendedName>
        <fullName evidence="4">YLP motif-containing protein 1</fullName>
    </recommendedName>
</protein>
<dbReference type="PANTHER" id="PTHR13413:SF0">
    <property type="entry name" value="YLP MOTIF-CONTAINING PROTEIN 1"/>
    <property type="match status" value="1"/>
</dbReference>
<comment type="caution">
    <text evidence="2">The sequence shown here is derived from an EMBL/GenBank/DDBJ whole genome shotgun (WGS) entry which is preliminary data.</text>
</comment>
<feature type="compositionally biased region" description="Pro residues" evidence="1">
    <location>
        <begin position="40"/>
        <end position="100"/>
    </location>
</feature>
<proteinExistence type="predicted"/>
<dbReference type="AlphaFoldDB" id="A0ABD3A9B6"/>
<gene>
    <name evidence="2" type="ORF">ACH5RR_007658</name>
</gene>
<keyword evidence="3" id="KW-1185">Reference proteome</keyword>
<dbReference type="Proteomes" id="UP001630127">
    <property type="component" value="Unassembled WGS sequence"/>
</dbReference>
<evidence type="ECO:0000256" key="1">
    <source>
        <dbReference type="SAM" id="MobiDB-lite"/>
    </source>
</evidence>
<feature type="compositionally biased region" description="Basic residues" evidence="1">
    <location>
        <begin position="1"/>
        <end position="11"/>
    </location>
</feature>